<gene>
    <name evidence="2" type="ORF">rCG_37133</name>
</gene>
<protein>
    <submittedName>
        <fullName evidence="2">RCG37133</fullName>
    </submittedName>
</protein>
<reference evidence="2 3" key="1">
    <citation type="submission" date="2005-07" db="EMBL/GenBank/DDBJ databases">
        <authorList>
            <person name="Mural R.J."/>
            <person name="Li P.W."/>
            <person name="Adams M.D."/>
            <person name="Amanatides P.G."/>
            <person name="Baden-Tillson H."/>
            <person name="Barnstead M."/>
            <person name="Chin S.H."/>
            <person name="Dew I."/>
            <person name="Evans C.A."/>
            <person name="Ferriera S."/>
            <person name="Flanigan M."/>
            <person name="Fosler C."/>
            <person name="Glodek A."/>
            <person name="Gu Z."/>
            <person name="Holt R.A."/>
            <person name="Jennings D."/>
            <person name="Kraft C.L."/>
            <person name="Lu F."/>
            <person name="Nguyen T."/>
            <person name="Nusskern D.R."/>
            <person name="Pfannkoch C.M."/>
            <person name="Sitter C."/>
            <person name="Sutton G.G."/>
            <person name="Venter J.C."/>
            <person name="Wang Z."/>
            <person name="Woodage T."/>
            <person name="Zheng X.H."/>
            <person name="Zhong F."/>
        </authorList>
    </citation>
    <scope>NUCLEOTIDE SEQUENCE [LARGE SCALE GENOMIC DNA]</scope>
    <source>
        <strain>BN</strain>
        <strain evidence="3">Sprague-Dawley</strain>
    </source>
</reference>
<evidence type="ECO:0000313" key="2">
    <source>
        <dbReference type="EMBL" id="EDM02578.1"/>
    </source>
</evidence>
<dbReference type="Proteomes" id="UP000234681">
    <property type="component" value="Chromosome 15"/>
</dbReference>
<evidence type="ECO:0000256" key="1">
    <source>
        <dbReference type="SAM" id="SignalP"/>
    </source>
</evidence>
<feature type="chain" id="PRO_5039900948" evidence="1">
    <location>
        <begin position="34"/>
        <end position="129"/>
    </location>
</feature>
<keyword evidence="1" id="KW-0732">Signal</keyword>
<accession>A6HUL5</accession>
<name>A6HUL5_RAT</name>
<proteinExistence type="predicted"/>
<sequence>MCSSQYTTLILCVVLPDFVGMFASLRACMYVCASVPCKLYIQFLKDTPIPHKYTFEEMVAASIFHSIEETDTRGDLSFIDKAEAGLLLYYTISGNQSVGKSKLPPCLASNNTLGDSGGHRESSCFDVES</sequence>
<organism evidence="2 3">
    <name type="scientific">Rattus norvegicus</name>
    <name type="common">Rat</name>
    <dbReference type="NCBI Taxonomy" id="10116"/>
    <lineage>
        <taxon>Eukaryota</taxon>
        <taxon>Metazoa</taxon>
        <taxon>Chordata</taxon>
        <taxon>Craniata</taxon>
        <taxon>Vertebrata</taxon>
        <taxon>Euteleostomi</taxon>
        <taxon>Mammalia</taxon>
        <taxon>Eutheria</taxon>
        <taxon>Euarchontoglires</taxon>
        <taxon>Glires</taxon>
        <taxon>Rodentia</taxon>
        <taxon>Myomorpha</taxon>
        <taxon>Muroidea</taxon>
        <taxon>Muridae</taxon>
        <taxon>Murinae</taxon>
        <taxon>Rattus</taxon>
    </lineage>
</organism>
<evidence type="ECO:0000313" key="3">
    <source>
        <dbReference type="Proteomes" id="UP000234681"/>
    </source>
</evidence>
<dbReference type="EMBL" id="CH473951">
    <property type="protein sequence ID" value="EDM02578.1"/>
    <property type="molecule type" value="Genomic_DNA"/>
</dbReference>
<dbReference type="AlphaFoldDB" id="A6HUL5"/>
<feature type="signal peptide" evidence="1">
    <location>
        <begin position="1"/>
        <end position="33"/>
    </location>
</feature>